<protein>
    <submittedName>
        <fullName evidence="2">Alpha/beta fold hydrolase</fullName>
    </submittedName>
</protein>
<dbReference type="EMBL" id="JAEKPD010000006">
    <property type="protein sequence ID" value="MBJ3762433.1"/>
    <property type="molecule type" value="Genomic_DNA"/>
</dbReference>
<dbReference type="PANTHER" id="PTHR10992">
    <property type="entry name" value="METHYLESTERASE FAMILY MEMBER"/>
    <property type="match status" value="1"/>
</dbReference>
<dbReference type="GO" id="GO:0080030">
    <property type="term" value="F:methyl indole-3-acetate esterase activity"/>
    <property type="evidence" value="ECO:0007669"/>
    <property type="project" value="TreeGrafter"/>
</dbReference>
<dbReference type="InterPro" id="IPR045889">
    <property type="entry name" value="MES/HNL"/>
</dbReference>
<feature type="domain" description="AB hydrolase-1" evidence="1">
    <location>
        <begin position="4"/>
        <end position="225"/>
    </location>
</feature>
<sequence length="234" mass="25789">MSELLLIHGSCHGAWCWRDVLAELDAMGQPARAIDLPGHGDDATPRAGITMDDYVARITGSIDAPVTLVGHSMGGFPITHAALTAPDKITRLVYVCAYVPEPGKDIGDMRRAWPDQPLVPVIEMSDDGATFTFDAARLREMFYHDCPEGTLDYARPRLTPQPVAAQSRATEAQPDCPRSYIICDRDRAIPPGFQAHMVRDWPAEDVQTMDVSHSPFFAAPRDLARRLADLARRP</sequence>
<comment type="caution">
    <text evidence="2">The sequence shown here is derived from an EMBL/GenBank/DDBJ whole genome shotgun (WGS) entry which is preliminary data.</text>
</comment>
<organism evidence="2 3">
    <name type="scientific">Palleronia pontilimi</name>
    <dbReference type="NCBI Taxonomy" id="1964209"/>
    <lineage>
        <taxon>Bacteria</taxon>
        <taxon>Pseudomonadati</taxon>
        <taxon>Pseudomonadota</taxon>
        <taxon>Alphaproteobacteria</taxon>
        <taxon>Rhodobacterales</taxon>
        <taxon>Roseobacteraceae</taxon>
        <taxon>Palleronia</taxon>
    </lineage>
</organism>
<evidence type="ECO:0000313" key="3">
    <source>
        <dbReference type="Proteomes" id="UP000642488"/>
    </source>
</evidence>
<dbReference type="SUPFAM" id="SSF53474">
    <property type="entry name" value="alpha/beta-Hydrolases"/>
    <property type="match status" value="1"/>
</dbReference>
<dbReference type="AlphaFoldDB" id="A0A934IGF7"/>
<gene>
    <name evidence="2" type="ORF">ILP92_06710</name>
</gene>
<name>A0A934IGF7_9RHOB</name>
<dbReference type="RefSeq" id="WP_198915607.1">
    <property type="nucleotide sequence ID" value="NZ_JAEKPD010000006.1"/>
</dbReference>
<dbReference type="PANTHER" id="PTHR10992:SF1086">
    <property type="entry name" value="AB HYDROLASE-1 DOMAIN-CONTAINING PROTEIN"/>
    <property type="match status" value="1"/>
</dbReference>
<accession>A0A934IGF7</accession>
<keyword evidence="2" id="KW-0378">Hydrolase</keyword>
<evidence type="ECO:0000259" key="1">
    <source>
        <dbReference type="Pfam" id="PF12697"/>
    </source>
</evidence>
<dbReference type="Pfam" id="PF12697">
    <property type="entry name" value="Abhydrolase_6"/>
    <property type="match status" value="1"/>
</dbReference>
<dbReference type="Gene3D" id="3.40.50.1820">
    <property type="entry name" value="alpha/beta hydrolase"/>
    <property type="match status" value="1"/>
</dbReference>
<dbReference type="GO" id="GO:0080032">
    <property type="term" value="F:methyl jasmonate esterase activity"/>
    <property type="evidence" value="ECO:0007669"/>
    <property type="project" value="TreeGrafter"/>
</dbReference>
<keyword evidence="3" id="KW-1185">Reference proteome</keyword>
<dbReference type="Proteomes" id="UP000642488">
    <property type="component" value="Unassembled WGS sequence"/>
</dbReference>
<dbReference type="InterPro" id="IPR029058">
    <property type="entry name" value="AB_hydrolase_fold"/>
</dbReference>
<dbReference type="InterPro" id="IPR000073">
    <property type="entry name" value="AB_hydrolase_1"/>
</dbReference>
<reference evidence="2" key="1">
    <citation type="submission" date="2020-12" db="EMBL/GenBank/DDBJ databases">
        <title>Bacterial taxonomy.</title>
        <authorList>
            <person name="Pan X."/>
        </authorList>
    </citation>
    <scope>NUCLEOTIDE SEQUENCE</scope>
    <source>
        <strain evidence="2">KCTC 52957</strain>
    </source>
</reference>
<proteinExistence type="predicted"/>
<evidence type="ECO:0000313" key="2">
    <source>
        <dbReference type="EMBL" id="MBJ3762433.1"/>
    </source>
</evidence>